<dbReference type="PROSITE" id="PS51352">
    <property type="entry name" value="THIOREDOXIN_2"/>
    <property type="match status" value="1"/>
</dbReference>
<reference evidence="2 3" key="1">
    <citation type="submission" date="2018-10" db="EMBL/GenBank/DDBJ databases">
        <title>Complete genome sequence of Malassezia restricta CBS 7877.</title>
        <authorList>
            <person name="Morand S.C."/>
            <person name="Bertignac M."/>
            <person name="Iltis A."/>
            <person name="Kolder I."/>
            <person name="Pirovano W."/>
            <person name="Jourdain R."/>
            <person name="Clavaud C."/>
        </authorList>
    </citation>
    <scope>NUCLEOTIDE SEQUENCE [LARGE SCALE GENOMIC DNA]</scope>
    <source>
        <strain evidence="2 3">CBS 7877</strain>
    </source>
</reference>
<dbReference type="AlphaFoldDB" id="A0A3G2S824"/>
<dbReference type="VEuPathDB" id="FungiDB:DNF11_3294"/>
<dbReference type="PANTHER" id="PTHR45663:SF11">
    <property type="entry name" value="GEO12009P1"/>
    <property type="match status" value="1"/>
</dbReference>
<evidence type="ECO:0000313" key="3">
    <source>
        <dbReference type="Proteomes" id="UP000269793"/>
    </source>
</evidence>
<proteinExistence type="predicted"/>
<dbReference type="EMBL" id="CP033153">
    <property type="protein sequence ID" value="AYO44244.1"/>
    <property type="molecule type" value="Genomic_DNA"/>
</dbReference>
<dbReference type="InterPro" id="IPR013766">
    <property type="entry name" value="Thioredoxin_domain"/>
</dbReference>
<dbReference type="PRINTS" id="PR00421">
    <property type="entry name" value="THIOREDOXIN"/>
</dbReference>
<dbReference type="Pfam" id="PF00085">
    <property type="entry name" value="Thioredoxin"/>
    <property type="match status" value="1"/>
</dbReference>
<protein>
    <submittedName>
        <fullName evidence="2">Thioredoxin Y, chloroplastic</fullName>
    </submittedName>
</protein>
<evidence type="ECO:0000259" key="1">
    <source>
        <dbReference type="PROSITE" id="PS51352"/>
    </source>
</evidence>
<organism evidence="2 3">
    <name type="scientific">Malassezia restricta (strain ATCC 96810 / NBRC 103918 / CBS 7877)</name>
    <name type="common">Seborrheic dermatitis infection agent</name>
    <dbReference type="NCBI Taxonomy" id="425264"/>
    <lineage>
        <taxon>Eukaryota</taxon>
        <taxon>Fungi</taxon>
        <taxon>Dikarya</taxon>
        <taxon>Basidiomycota</taxon>
        <taxon>Ustilaginomycotina</taxon>
        <taxon>Malasseziomycetes</taxon>
        <taxon>Malasseziales</taxon>
        <taxon>Malasseziaceae</taxon>
        <taxon>Malassezia</taxon>
    </lineage>
</organism>
<dbReference type="PANTHER" id="PTHR45663">
    <property type="entry name" value="GEO12009P1"/>
    <property type="match status" value="1"/>
</dbReference>
<gene>
    <name evidence="2" type="ORF">DNF11_3294</name>
</gene>
<dbReference type="Proteomes" id="UP000269793">
    <property type="component" value="Chromosome VI"/>
</dbReference>
<feature type="domain" description="Thioredoxin" evidence="1">
    <location>
        <begin position="19"/>
        <end position="145"/>
    </location>
</feature>
<keyword evidence="3" id="KW-1185">Reference proteome</keyword>
<accession>A0A3G2S824</accession>
<evidence type="ECO:0000313" key="2">
    <source>
        <dbReference type="EMBL" id="AYO44244.1"/>
    </source>
</evidence>
<dbReference type="GO" id="GO:0005737">
    <property type="term" value="C:cytoplasm"/>
    <property type="evidence" value="ECO:0007669"/>
    <property type="project" value="TreeGrafter"/>
</dbReference>
<dbReference type="CDD" id="cd02947">
    <property type="entry name" value="TRX_family"/>
    <property type="match status" value="1"/>
</dbReference>
<dbReference type="OrthoDB" id="2121326at2759"/>
<dbReference type="GO" id="GO:0015035">
    <property type="term" value="F:protein-disulfide reductase activity"/>
    <property type="evidence" value="ECO:0007669"/>
    <property type="project" value="TreeGrafter"/>
</dbReference>
<sequence length="145" mass="15816">MIPTVRASAALRAPLRAVMRAPPSVRAFSTSIVRRRIEENISGERLAQLLQEQSAKPLLVDFVAEWCGPCKMLSPVLHKLASSPDLVGGKDIDLVTMDVDHEIGAAQKYGVRAMPTVIAFKDGRPVSQFVGVLPEAQLRQFIQGL</sequence>
<dbReference type="InterPro" id="IPR036249">
    <property type="entry name" value="Thioredoxin-like_sf"/>
</dbReference>
<name>A0A3G2S824_MALR7</name>
<dbReference type="STRING" id="425264.A0A3G2S824"/>
<dbReference type="Gene3D" id="3.40.30.10">
    <property type="entry name" value="Glutaredoxin"/>
    <property type="match status" value="1"/>
</dbReference>
<dbReference type="SUPFAM" id="SSF52833">
    <property type="entry name" value="Thioredoxin-like"/>
    <property type="match status" value="1"/>
</dbReference>